<proteinExistence type="predicted"/>
<name>A0ABV1LG69_9BURK</name>
<comment type="caution">
    <text evidence="1">The sequence shown here is derived from an EMBL/GenBank/DDBJ whole genome shotgun (WGS) entry which is preliminary data.</text>
</comment>
<accession>A0ABV1LG69</accession>
<dbReference type="RefSeq" id="WP_349541116.1">
    <property type="nucleotide sequence ID" value="NZ_JAOALG010000001.1"/>
</dbReference>
<keyword evidence="2" id="KW-1185">Reference proteome</keyword>
<sequence>MTPLLPTSPIDKKAKKILFDFFWKNGWIDRGKRDAPQGDNFEYAKARRLMFDPLTISHDALIERIVGFTQHCPAGLPARAFLSSLSTRRVDWRSGLGSWHFAKQISHHVYTDHVRVVGHSYKDGVAIPHKRHECVVCRGAEIYRDEDLNVLNFERVRWGGVRHGDLIYTLLDIEQLREAVIPEPSAEDIGIFRKILETVATSGSADAPGTLRDRLKGVVPSTKQECTVLLEILALVGVLEALRTDRRGLGGHHDWKFIAEWRGEDRFNEKVARDLFGAWL</sequence>
<evidence type="ECO:0000313" key="1">
    <source>
        <dbReference type="EMBL" id="MEQ5838282.1"/>
    </source>
</evidence>
<gene>
    <name evidence="1" type="ORF">N0A02_02370</name>
</gene>
<evidence type="ECO:0000313" key="2">
    <source>
        <dbReference type="Proteomes" id="UP001469089"/>
    </source>
</evidence>
<dbReference type="EMBL" id="JAOALG010000001">
    <property type="protein sequence ID" value="MEQ5838282.1"/>
    <property type="molecule type" value="Genomic_DNA"/>
</dbReference>
<organism evidence="1 2">
    <name type="scientific">Paraburkholderia acidicola</name>
    <dbReference type="NCBI Taxonomy" id="1912599"/>
    <lineage>
        <taxon>Bacteria</taxon>
        <taxon>Pseudomonadati</taxon>
        <taxon>Pseudomonadota</taxon>
        <taxon>Betaproteobacteria</taxon>
        <taxon>Burkholderiales</taxon>
        <taxon>Burkholderiaceae</taxon>
        <taxon>Paraburkholderia</taxon>
    </lineage>
</organism>
<dbReference type="Proteomes" id="UP001469089">
    <property type="component" value="Unassembled WGS sequence"/>
</dbReference>
<reference evidence="1 2" key="1">
    <citation type="journal article" date="2024" name="Chem. Sci.">
        <title>Discovery of a lagriamide polyketide by integrated genome mining, isotopic labeling, and untargeted metabolomics.</title>
        <authorList>
            <person name="Fergusson C.H."/>
            <person name="Saulog J."/>
            <person name="Paulo B.S."/>
            <person name="Wilson D.M."/>
            <person name="Liu D.Y."/>
            <person name="Morehouse N.J."/>
            <person name="Waterworth S."/>
            <person name="Barkei J."/>
            <person name="Gray C.A."/>
            <person name="Kwan J.C."/>
            <person name="Eustaquio A.S."/>
            <person name="Linington R.G."/>
        </authorList>
    </citation>
    <scope>NUCLEOTIDE SEQUENCE [LARGE SCALE GENOMIC DNA]</scope>
    <source>
        <strain evidence="1 2">RL17-338-BIF-B</strain>
    </source>
</reference>
<protein>
    <submittedName>
        <fullName evidence="1">Uncharacterized protein</fullName>
    </submittedName>
</protein>